<dbReference type="GeneID" id="25367811"/>
<evidence type="ECO:0000313" key="2">
    <source>
        <dbReference type="Proteomes" id="UP000030641"/>
    </source>
</evidence>
<dbReference type="AlphaFoldDB" id="A0A074Y3Z0"/>
<sequence length="158" mass="17555">MGTISFPIVCAASLTIDIMNRLLTDSDIVEEDTWDFVFVDSIDHCYDQPSAVPVETPSNPDSPFISKTPYECSQLLLKLREDTESEIIPHYFIIMDERSLQDDTVLLVTAGLDEPVNTVRATFGASAQAIVLYLTGHRGIEEDIESAAQEEDGVYHGR</sequence>
<proteinExistence type="predicted"/>
<dbReference type="OMA" id="ILYETGH"/>
<accession>A0A074Y3Z0</accession>
<gene>
    <name evidence="1" type="ORF">AUEXF2481DRAFT_44951</name>
</gene>
<reference evidence="1 2" key="1">
    <citation type="journal article" date="2014" name="BMC Genomics">
        <title>Genome sequencing of four Aureobasidium pullulans varieties: biotechnological potential, stress tolerance, and description of new species.</title>
        <authorList>
            <person name="Gostin Ar C."/>
            <person name="Ohm R.A."/>
            <person name="Kogej T."/>
            <person name="Sonjak S."/>
            <person name="Turk M."/>
            <person name="Zajc J."/>
            <person name="Zalar P."/>
            <person name="Grube M."/>
            <person name="Sun H."/>
            <person name="Han J."/>
            <person name="Sharma A."/>
            <person name="Chiniquy J."/>
            <person name="Ngan C.Y."/>
            <person name="Lipzen A."/>
            <person name="Barry K."/>
            <person name="Grigoriev I.V."/>
            <person name="Gunde-Cimerman N."/>
        </authorList>
    </citation>
    <scope>NUCLEOTIDE SEQUENCE [LARGE SCALE GENOMIC DNA]</scope>
    <source>
        <strain evidence="1 2">EXF-2481</strain>
    </source>
</reference>
<dbReference type="RefSeq" id="XP_013339090.1">
    <property type="nucleotide sequence ID" value="XM_013483636.1"/>
</dbReference>
<keyword evidence="2" id="KW-1185">Reference proteome</keyword>
<dbReference type="InParanoid" id="A0A074Y3Z0"/>
<name>A0A074Y3Z0_AURSE</name>
<evidence type="ECO:0000313" key="1">
    <source>
        <dbReference type="EMBL" id="KEQ90624.1"/>
    </source>
</evidence>
<dbReference type="EMBL" id="KL584788">
    <property type="protein sequence ID" value="KEQ90624.1"/>
    <property type="molecule type" value="Genomic_DNA"/>
</dbReference>
<protein>
    <submittedName>
        <fullName evidence="1">Uncharacterized protein</fullName>
    </submittedName>
</protein>
<dbReference type="HOGENOM" id="CLU_108091_0_0_1"/>
<dbReference type="OrthoDB" id="4483229at2759"/>
<organism evidence="1 2">
    <name type="scientific">Aureobasidium subglaciale (strain EXF-2481)</name>
    <name type="common">Aureobasidium pullulans var. subglaciale</name>
    <dbReference type="NCBI Taxonomy" id="1043005"/>
    <lineage>
        <taxon>Eukaryota</taxon>
        <taxon>Fungi</taxon>
        <taxon>Dikarya</taxon>
        <taxon>Ascomycota</taxon>
        <taxon>Pezizomycotina</taxon>
        <taxon>Dothideomycetes</taxon>
        <taxon>Dothideomycetidae</taxon>
        <taxon>Dothideales</taxon>
        <taxon>Saccotheciaceae</taxon>
        <taxon>Aureobasidium</taxon>
    </lineage>
</organism>
<dbReference type="Proteomes" id="UP000030641">
    <property type="component" value="Unassembled WGS sequence"/>
</dbReference>